<dbReference type="Proteomes" id="UP000601171">
    <property type="component" value="Unassembled WGS sequence"/>
</dbReference>
<organism evidence="3 4">
    <name type="scientific">Paratissierella segnis</name>
    <dbReference type="NCBI Taxonomy" id="2763679"/>
    <lineage>
        <taxon>Bacteria</taxon>
        <taxon>Bacillati</taxon>
        <taxon>Bacillota</taxon>
        <taxon>Tissierellia</taxon>
        <taxon>Tissierellales</taxon>
        <taxon>Tissierellaceae</taxon>
        <taxon>Paratissierella</taxon>
    </lineage>
</organism>
<dbReference type="RefSeq" id="WP_262429086.1">
    <property type="nucleotide sequence ID" value="NZ_JACRTG010000016.1"/>
</dbReference>
<protein>
    <recommendedName>
        <fullName evidence="2">CRISPR type III-associated protein domain-containing protein</fullName>
    </recommendedName>
</protein>
<dbReference type="InterPro" id="IPR005537">
    <property type="entry name" value="RAMP_III_fam"/>
</dbReference>
<evidence type="ECO:0000313" key="3">
    <source>
        <dbReference type="EMBL" id="MBC8587632.1"/>
    </source>
</evidence>
<evidence type="ECO:0000256" key="1">
    <source>
        <dbReference type="ARBA" id="ARBA00023118"/>
    </source>
</evidence>
<proteinExistence type="predicted"/>
<gene>
    <name evidence="3" type="ORF">H8707_05190</name>
</gene>
<name>A0A926EW39_9FIRM</name>
<dbReference type="GO" id="GO:0051607">
    <property type="term" value="P:defense response to virus"/>
    <property type="evidence" value="ECO:0007669"/>
    <property type="project" value="UniProtKB-KW"/>
</dbReference>
<dbReference type="EMBL" id="JACRTG010000016">
    <property type="protein sequence ID" value="MBC8587632.1"/>
    <property type="molecule type" value="Genomic_DNA"/>
</dbReference>
<keyword evidence="4" id="KW-1185">Reference proteome</keyword>
<feature type="domain" description="CRISPR type III-associated protein" evidence="2">
    <location>
        <begin position="23"/>
        <end position="205"/>
    </location>
</feature>
<comment type="caution">
    <text evidence="3">The sequence shown here is derived from an EMBL/GenBank/DDBJ whole genome shotgun (WGS) entry which is preliminary data.</text>
</comment>
<evidence type="ECO:0000259" key="2">
    <source>
        <dbReference type="Pfam" id="PF03787"/>
    </source>
</evidence>
<evidence type="ECO:0000313" key="4">
    <source>
        <dbReference type="Proteomes" id="UP000601171"/>
    </source>
</evidence>
<accession>A0A926EW39</accession>
<dbReference type="AlphaFoldDB" id="A0A926EW39"/>
<keyword evidence="1" id="KW-0051">Antiviral defense</keyword>
<sequence length="530" mass="61770">MPKYITFDLIADENLKLSKTNMQVDSQDSMDYIGGSTIRGAFIYKYIRANNISNINQGEHREKLLAGGIKFLNAYPVYKDERSVPLPKCYFAPKEKIRTFEDKIEISLGLDRPLPQGFEKVRLGEYVNMDKNNFTIVNVEKTSNLHINKLEKENKLFRYEAIKKGQIFKGIIKVEKDEYADEVIKLLENKIVYIGGSKGSGYGKCIIKEINIQDGNPEKEVFKTNKDSGYIYIIALSDIIYKDECGVYKTKIDEKLVEDQLGISDVEFIDSSIETKNITSFNNKWNARTPNIVAIKAGSVFKYKFNGNIDEMRLKSFMDNAIGERKSEGFGRIGVTTEMYDNTVIEMGHDIVKNTNKTHILSNDELNLLKNMCNRIFKLRIENKINERVLELSRSLKNDKKLSSNQWGNLKNLFEYISILDINSGLSLYKEYINHIVEKKGKSFKDMEKVQYLTKDKDKNIIGRQSLIEFFNEYMENIIDRFYFENMYRDYRVNIENAENNIEDEFIYKTNLKILSELCRYQIRKEKVKC</sequence>
<reference evidence="3" key="1">
    <citation type="submission" date="2020-08" db="EMBL/GenBank/DDBJ databases">
        <title>Genome public.</title>
        <authorList>
            <person name="Liu C."/>
            <person name="Sun Q."/>
        </authorList>
    </citation>
    <scope>NUCLEOTIDE SEQUENCE</scope>
    <source>
        <strain evidence="3">BX21</strain>
    </source>
</reference>
<dbReference type="Pfam" id="PF03787">
    <property type="entry name" value="RAMPs"/>
    <property type="match status" value="1"/>
</dbReference>